<comment type="caution">
    <text evidence="3">The sequence shown here is derived from an EMBL/GenBank/DDBJ whole genome shotgun (WGS) entry which is preliminary data.</text>
</comment>
<keyword evidence="1" id="KW-1133">Transmembrane helix</keyword>
<reference evidence="4" key="1">
    <citation type="submission" date="2015-07" db="EMBL/GenBank/DDBJ databases">
        <title>Discovery of a poly(ethylene terephthalate assimilation.</title>
        <authorList>
            <person name="Yoshida S."/>
            <person name="Hiraga K."/>
            <person name="Takehana T."/>
            <person name="Taniguchi I."/>
            <person name="Yamaji H."/>
            <person name="Maeda Y."/>
            <person name="Toyohara K."/>
            <person name="Miyamoto K."/>
            <person name="Kimura Y."/>
            <person name="Oda K."/>
        </authorList>
    </citation>
    <scope>NUCLEOTIDE SEQUENCE [LARGE SCALE GENOMIC DNA]</scope>
    <source>
        <strain evidence="4">NBRC 110686 / TISTR 2288 / 201-F6</strain>
    </source>
</reference>
<dbReference type="Proteomes" id="UP000037660">
    <property type="component" value="Unassembled WGS sequence"/>
</dbReference>
<dbReference type="STRING" id="1547922.ISF6_4556"/>
<protein>
    <submittedName>
        <fullName evidence="3">Putative photosynthetic complex assembly protein</fullName>
    </submittedName>
</protein>
<feature type="domain" description="YdbS-like PH" evidence="2">
    <location>
        <begin position="100"/>
        <end position="185"/>
    </location>
</feature>
<evidence type="ECO:0000259" key="2">
    <source>
        <dbReference type="Pfam" id="PF03703"/>
    </source>
</evidence>
<reference evidence="3 4" key="2">
    <citation type="journal article" date="2016" name="Science">
        <title>A bacterium that degrades and assimilates poly(ethylene terephthalate).</title>
        <authorList>
            <person name="Yoshida S."/>
            <person name="Hiraga K."/>
            <person name="Takehana T."/>
            <person name="Taniguchi I."/>
            <person name="Yamaji H."/>
            <person name="Maeda Y."/>
            <person name="Toyohara K."/>
            <person name="Miyamoto K."/>
            <person name="Kimura Y."/>
            <person name="Oda K."/>
        </authorList>
    </citation>
    <scope>NUCLEOTIDE SEQUENCE [LARGE SCALE GENOMIC DNA]</scope>
    <source>
        <strain evidence="4">NBRC 110686 / TISTR 2288 / 201-F6</strain>
    </source>
</reference>
<keyword evidence="1" id="KW-0812">Transmembrane</keyword>
<accession>A0A0K8NVF9</accession>
<dbReference type="RefSeq" id="WP_054018515.1">
    <property type="nucleotide sequence ID" value="NZ_BBYR01000007.1"/>
</dbReference>
<evidence type="ECO:0000256" key="1">
    <source>
        <dbReference type="SAM" id="Phobius"/>
    </source>
</evidence>
<sequence length="207" mass="22198">MSSQLVGEHEFEAADGLPQALPSGERLLWQGRPDPWLLARHALHGDLVAAYFVVLIGWQVASAWADGAGPAQLAAQLATALPMAVLGLGLLGLIAWLMARTATYTLTDQRIVMSIGIVLSVAYNLPLSQIVAADLRLRRGGSGDIALTLADGQRIAWLHLWPHVRPWRVARTQPMLRGLPDAREVGAVLARAAREHAATRPAAARPA</sequence>
<dbReference type="AlphaFoldDB" id="A0A0K8NVF9"/>
<dbReference type="NCBIfam" id="NF040894">
    <property type="entry name" value="puhB_PGC"/>
    <property type="match status" value="1"/>
</dbReference>
<evidence type="ECO:0000313" key="3">
    <source>
        <dbReference type="EMBL" id="GAP34381.1"/>
    </source>
</evidence>
<dbReference type="OrthoDB" id="7345733at2"/>
<feature type="transmembrane region" description="Helical" evidence="1">
    <location>
        <begin position="77"/>
        <end position="99"/>
    </location>
</feature>
<keyword evidence="4" id="KW-1185">Reference proteome</keyword>
<dbReference type="InterPro" id="IPR054839">
    <property type="entry name" value="puhB_PGC"/>
</dbReference>
<name>A0A0K8NVF9_PISS1</name>
<dbReference type="Pfam" id="PF03703">
    <property type="entry name" value="bPH_2"/>
    <property type="match status" value="1"/>
</dbReference>
<feature type="transmembrane region" description="Helical" evidence="1">
    <location>
        <begin position="47"/>
        <end position="65"/>
    </location>
</feature>
<organism evidence="3 4">
    <name type="scientific">Piscinibacter sakaiensis</name>
    <name type="common">Ideonella sakaiensis</name>
    <dbReference type="NCBI Taxonomy" id="1547922"/>
    <lineage>
        <taxon>Bacteria</taxon>
        <taxon>Pseudomonadati</taxon>
        <taxon>Pseudomonadota</taxon>
        <taxon>Betaproteobacteria</taxon>
        <taxon>Burkholderiales</taxon>
        <taxon>Sphaerotilaceae</taxon>
        <taxon>Piscinibacter</taxon>
    </lineage>
</organism>
<dbReference type="InterPro" id="IPR005182">
    <property type="entry name" value="YdbS-like_PH"/>
</dbReference>
<keyword evidence="1" id="KW-0472">Membrane</keyword>
<evidence type="ECO:0000313" key="4">
    <source>
        <dbReference type="Proteomes" id="UP000037660"/>
    </source>
</evidence>
<gene>
    <name evidence="3" type="ORF">ISF6_4556</name>
</gene>
<feature type="transmembrane region" description="Helical" evidence="1">
    <location>
        <begin position="111"/>
        <end position="132"/>
    </location>
</feature>
<dbReference type="EMBL" id="BBYR01000007">
    <property type="protein sequence ID" value="GAP34381.1"/>
    <property type="molecule type" value="Genomic_DNA"/>
</dbReference>
<proteinExistence type="predicted"/>